<protein>
    <recommendedName>
        <fullName evidence="12">Fluoride-specific ion channel FluC</fullName>
    </recommendedName>
</protein>
<keyword evidence="7 12" id="KW-0406">Ion transport</keyword>
<feature type="transmembrane region" description="Helical" evidence="12">
    <location>
        <begin position="34"/>
        <end position="56"/>
    </location>
</feature>
<comment type="caution">
    <text evidence="13">The sequence shown here is derived from an EMBL/GenBank/DDBJ whole genome shotgun (WGS) entry which is preliminary data.</text>
</comment>
<feature type="binding site" evidence="12">
    <location>
        <position position="76"/>
    </location>
    <ligand>
        <name>Na(+)</name>
        <dbReference type="ChEBI" id="CHEBI:29101"/>
        <note>structural</note>
    </ligand>
</feature>
<evidence type="ECO:0000256" key="12">
    <source>
        <dbReference type="HAMAP-Rule" id="MF_00454"/>
    </source>
</evidence>
<keyword evidence="6 12" id="KW-0915">Sodium</keyword>
<evidence type="ECO:0000256" key="5">
    <source>
        <dbReference type="ARBA" id="ARBA00022989"/>
    </source>
</evidence>
<evidence type="ECO:0000313" key="13">
    <source>
        <dbReference type="EMBL" id="MBB5984408.1"/>
    </source>
</evidence>
<evidence type="ECO:0000256" key="11">
    <source>
        <dbReference type="ARBA" id="ARBA00035585"/>
    </source>
</evidence>
<evidence type="ECO:0000256" key="4">
    <source>
        <dbReference type="ARBA" id="ARBA00022692"/>
    </source>
</evidence>
<organism evidence="13 14">
    <name type="scientific">Sphingobium lignivorans</name>
    <dbReference type="NCBI Taxonomy" id="2735886"/>
    <lineage>
        <taxon>Bacteria</taxon>
        <taxon>Pseudomonadati</taxon>
        <taxon>Pseudomonadota</taxon>
        <taxon>Alphaproteobacteria</taxon>
        <taxon>Sphingomonadales</taxon>
        <taxon>Sphingomonadaceae</taxon>
        <taxon>Sphingobium</taxon>
    </lineage>
</organism>
<dbReference type="NCBIfam" id="NF010791">
    <property type="entry name" value="PRK14195.1"/>
    <property type="match status" value="1"/>
</dbReference>
<feature type="transmembrane region" description="Helical" evidence="12">
    <location>
        <begin position="68"/>
        <end position="90"/>
    </location>
</feature>
<keyword evidence="14" id="KW-1185">Reference proteome</keyword>
<keyword evidence="5 12" id="KW-1133">Transmembrane helix</keyword>
<evidence type="ECO:0000256" key="6">
    <source>
        <dbReference type="ARBA" id="ARBA00023053"/>
    </source>
</evidence>
<keyword evidence="12" id="KW-0479">Metal-binding</keyword>
<evidence type="ECO:0000256" key="2">
    <source>
        <dbReference type="ARBA" id="ARBA00022475"/>
    </source>
</evidence>
<dbReference type="Pfam" id="PF02537">
    <property type="entry name" value="CRCB"/>
    <property type="match status" value="1"/>
</dbReference>
<comment type="subcellular location">
    <subcellularLocation>
        <location evidence="1 12">Cell membrane</location>
        <topology evidence="1 12">Multi-pass membrane protein</topology>
    </subcellularLocation>
</comment>
<keyword evidence="12" id="KW-0813">Transport</keyword>
<comment type="function">
    <text evidence="12">Fluoride-specific ion channel. Important for reducing fluoride concentration in the cell, thus reducing its toxicity.</text>
</comment>
<name>A0ABR6NAV3_9SPHN</name>
<sequence length="127" mass="12965">MVNMFLVMAGGAIGAGLRYQLGRGALRLLGPGWPWGTLAANVLGGLAMGVLVGWLAARSAPGAEPIRLFVAVGILGGFTTFSAFSLETILMVERGAWLSALAYVLVSVLAAASALALGLMTMRTVAS</sequence>
<dbReference type="HAMAP" id="MF_00454">
    <property type="entry name" value="FluC"/>
    <property type="match status" value="1"/>
</dbReference>
<keyword evidence="8 12" id="KW-0472">Membrane</keyword>
<accession>A0ABR6NAV3</accession>
<proteinExistence type="inferred from homology"/>
<reference evidence="13 14" key="1">
    <citation type="submission" date="2020-08" db="EMBL/GenBank/DDBJ databases">
        <title>Exploring microbial biodiversity for novel pathways involved in the catabolism of aromatic compounds derived from lignin.</title>
        <authorList>
            <person name="Elkins J."/>
        </authorList>
    </citation>
    <scope>NUCLEOTIDE SEQUENCE [LARGE SCALE GENOMIC DNA]</scope>
    <source>
        <strain evidence="13 14">B1D3A</strain>
    </source>
</reference>
<keyword evidence="3" id="KW-0997">Cell inner membrane</keyword>
<evidence type="ECO:0000256" key="8">
    <source>
        <dbReference type="ARBA" id="ARBA00023136"/>
    </source>
</evidence>
<dbReference type="Proteomes" id="UP001138540">
    <property type="component" value="Unassembled WGS sequence"/>
</dbReference>
<comment type="activity regulation">
    <text evidence="12">Na(+) is not transported, but it plays an essential structural role and its presence is essential for fluoride channel function.</text>
</comment>
<gene>
    <name evidence="12" type="primary">fluC</name>
    <name evidence="12" type="synonym">crcB</name>
    <name evidence="13" type="ORF">HNP60_000382</name>
</gene>
<evidence type="ECO:0000256" key="3">
    <source>
        <dbReference type="ARBA" id="ARBA00022519"/>
    </source>
</evidence>
<evidence type="ECO:0000256" key="1">
    <source>
        <dbReference type="ARBA" id="ARBA00004651"/>
    </source>
</evidence>
<dbReference type="PANTHER" id="PTHR28259">
    <property type="entry name" value="FLUORIDE EXPORT PROTEIN 1-RELATED"/>
    <property type="match status" value="1"/>
</dbReference>
<evidence type="ECO:0000256" key="10">
    <source>
        <dbReference type="ARBA" id="ARBA00035120"/>
    </source>
</evidence>
<feature type="transmembrane region" description="Helical" evidence="12">
    <location>
        <begin position="96"/>
        <end position="119"/>
    </location>
</feature>
<dbReference type="EMBL" id="JACHKA010000001">
    <property type="protein sequence ID" value="MBB5984408.1"/>
    <property type="molecule type" value="Genomic_DNA"/>
</dbReference>
<evidence type="ECO:0000256" key="9">
    <source>
        <dbReference type="ARBA" id="ARBA00023303"/>
    </source>
</evidence>
<dbReference type="RefSeq" id="WP_184149487.1">
    <property type="nucleotide sequence ID" value="NZ_JACHKA010000001.1"/>
</dbReference>
<evidence type="ECO:0000256" key="7">
    <source>
        <dbReference type="ARBA" id="ARBA00023065"/>
    </source>
</evidence>
<dbReference type="InterPro" id="IPR003691">
    <property type="entry name" value="FluC"/>
</dbReference>
<keyword evidence="2 12" id="KW-1003">Cell membrane</keyword>
<comment type="catalytic activity">
    <reaction evidence="11">
        <text>fluoride(in) = fluoride(out)</text>
        <dbReference type="Rhea" id="RHEA:76159"/>
        <dbReference type="ChEBI" id="CHEBI:17051"/>
    </reaction>
    <physiologicalReaction direction="left-to-right" evidence="11">
        <dbReference type="Rhea" id="RHEA:76160"/>
    </physiologicalReaction>
</comment>
<keyword evidence="9 12" id="KW-0407">Ion channel</keyword>
<keyword evidence="4 12" id="KW-0812">Transmembrane</keyword>
<dbReference type="PANTHER" id="PTHR28259:SF1">
    <property type="entry name" value="FLUORIDE EXPORT PROTEIN 1-RELATED"/>
    <property type="match status" value="1"/>
</dbReference>
<comment type="similarity">
    <text evidence="10 12">Belongs to the fluoride channel Fluc/FEX (TC 1.A.43) family.</text>
</comment>
<evidence type="ECO:0000313" key="14">
    <source>
        <dbReference type="Proteomes" id="UP001138540"/>
    </source>
</evidence>
<feature type="binding site" evidence="12">
    <location>
        <position position="79"/>
    </location>
    <ligand>
        <name>Na(+)</name>
        <dbReference type="ChEBI" id="CHEBI:29101"/>
        <note>structural</note>
    </ligand>
</feature>